<dbReference type="Gene3D" id="3.40.50.11380">
    <property type="match status" value="1"/>
</dbReference>
<dbReference type="Proteomes" id="UP001454036">
    <property type="component" value="Unassembled WGS sequence"/>
</dbReference>
<dbReference type="EMBL" id="BAABME010029761">
    <property type="protein sequence ID" value="GAA0184098.1"/>
    <property type="molecule type" value="Genomic_DNA"/>
</dbReference>
<evidence type="ECO:0000313" key="1">
    <source>
        <dbReference type="EMBL" id="GAA0184098.1"/>
    </source>
</evidence>
<dbReference type="GO" id="GO:0097363">
    <property type="term" value="F:protein O-acetylglucosaminyltransferase activity"/>
    <property type="evidence" value="ECO:0007669"/>
    <property type="project" value="TreeGrafter"/>
</dbReference>
<gene>
    <name evidence="1" type="ORF">LIER_42515</name>
</gene>
<evidence type="ECO:0000313" key="2">
    <source>
        <dbReference type="Proteomes" id="UP001454036"/>
    </source>
</evidence>
<protein>
    <submittedName>
        <fullName evidence="1">Uncharacterized protein</fullName>
    </submittedName>
</protein>
<name>A0AAV3RQV4_LITER</name>
<dbReference type="PANTHER" id="PTHR44366">
    <property type="entry name" value="UDP-N-ACETYLGLUCOSAMINE--PEPTIDE N-ACETYLGLUCOSAMINYLTRANSFERASE 110 KDA SUBUNIT"/>
    <property type="match status" value="1"/>
</dbReference>
<dbReference type="InterPro" id="IPR037919">
    <property type="entry name" value="OGT"/>
</dbReference>
<dbReference type="Gene3D" id="3.40.50.2000">
    <property type="entry name" value="Glycogen Phosphorylase B"/>
    <property type="match status" value="1"/>
</dbReference>
<sequence>MINCFSGFSKSYVLFSLTMIFVYTMGEYEEKAVSLALNRSKLQELTDKLKAARLTCPLFDTRRWVNNLERSYFKMWNIHCSGQSPQHFKVTENDAEFPYDR</sequence>
<dbReference type="PANTHER" id="PTHR44366:SF1">
    <property type="entry name" value="UDP-N-ACETYLGLUCOSAMINE--PEPTIDE N-ACETYLGLUCOSAMINYLTRANSFERASE 110 KDA SUBUNIT"/>
    <property type="match status" value="1"/>
</dbReference>
<reference evidence="1 2" key="1">
    <citation type="submission" date="2024-01" db="EMBL/GenBank/DDBJ databases">
        <title>The complete chloroplast genome sequence of Lithospermum erythrorhizon: insights into the phylogenetic relationship among Boraginaceae species and the maternal lineages of purple gromwells.</title>
        <authorList>
            <person name="Okada T."/>
            <person name="Watanabe K."/>
        </authorList>
    </citation>
    <scope>NUCLEOTIDE SEQUENCE [LARGE SCALE GENOMIC DNA]</scope>
</reference>
<dbReference type="AlphaFoldDB" id="A0AAV3RQV4"/>
<proteinExistence type="predicted"/>
<dbReference type="FunFam" id="3.40.50.11380:FF:000003">
    <property type="entry name" value="probable UDP-N-acetylglucosamine--peptide N-acetylglucosaminyltransferase SEC"/>
    <property type="match status" value="1"/>
</dbReference>
<keyword evidence="2" id="KW-1185">Reference proteome</keyword>
<comment type="caution">
    <text evidence="1">The sequence shown here is derived from an EMBL/GenBank/DDBJ whole genome shotgun (WGS) entry which is preliminary data.</text>
</comment>
<accession>A0AAV3RQV4</accession>
<dbReference type="GO" id="GO:0006493">
    <property type="term" value="P:protein O-linked glycosylation"/>
    <property type="evidence" value="ECO:0007669"/>
    <property type="project" value="InterPro"/>
</dbReference>
<organism evidence="1 2">
    <name type="scientific">Lithospermum erythrorhizon</name>
    <name type="common">Purple gromwell</name>
    <name type="synonym">Lithospermum officinale var. erythrorhizon</name>
    <dbReference type="NCBI Taxonomy" id="34254"/>
    <lineage>
        <taxon>Eukaryota</taxon>
        <taxon>Viridiplantae</taxon>
        <taxon>Streptophyta</taxon>
        <taxon>Embryophyta</taxon>
        <taxon>Tracheophyta</taxon>
        <taxon>Spermatophyta</taxon>
        <taxon>Magnoliopsida</taxon>
        <taxon>eudicotyledons</taxon>
        <taxon>Gunneridae</taxon>
        <taxon>Pentapetalae</taxon>
        <taxon>asterids</taxon>
        <taxon>lamiids</taxon>
        <taxon>Boraginales</taxon>
        <taxon>Boraginaceae</taxon>
        <taxon>Boraginoideae</taxon>
        <taxon>Lithospermeae</taxon>
        <taxon>Lithospermum</taxon>
    </lineage>
</organism>